<name>A0A183AE25_9TREM</name>
<evidence type="ECO:0000313" key="1">
    <source>
        <dbReference type="EMBL" id="VDP74864.1"/>
    </source>
</evidence>
<dbReference type="WBParaSite" id="ECPE_0000522201-mRNA-1">
    <property type="protein sequence ID" value="ECPE_0000522201-mRNA-1"/>
    <property type="gene ID" value="ECPE_0000522201"/>
</dbReference>
<evidence type="ECO:0000313" key="2">
    <source>
        <dbReference type="Proteomes" id="UP000272942"/>
    </source>
</evidence>
<proteinExistence type="predicted"/>
<accession>A0A183AE25</accession>
<protein>
    <submittedName>
        <fullName evidence="3">Transposable element protein</fullName>
    </submittedName>
</protein>
<dbReference type="AlphaFoldDB" id="A0A183AE25"/>
<keyword evidence="2" id="KW-1185">Reference proteome</keyword>
<dbReference type="Proteomes" id="UP000272942">
    <property type="component" value="Unassembled WGS sequence"/>
</dbReference>
<dbReference type="OrthoDB" id="10064127at2759"/>
<dbReference type="EMBL" id="UZAN01042058">
    <property type="protein sequence ID" value="VDP74864.1"/>
    <property type="molecule type" value="Genomic_DNA"/>
</dbReference>
<sequence length="159" mass="18880">MNATNCIHSSSWFYLTALFDSYSEFYNWRRGMELWNIELLNLHSHPSGIEEWVERFELWCSLRRNGKQEQFILLFRVNGKEMYSLVKNIGFPGNPAKLQFQVLKLLLLAHRIPIDFQATERAKFNLLVRAESMPCRDFILLLNKQTSKCNYGDRLEEQL</sequence>
<reference evidence="3" key="1">
    <citation type="submission" date="2016-06" db="UniProtKB">
        <authorList>
            <consortium name="WormBaseParasite"/>
        </authorList>
    </citation>
    <scope>IDENTIFICATION</scope>
</reference>
<gene>
    <name evidence="1" type="ORF">ECPE_LOCUS5210</name>
</gene>
<reference evidence="1 2" key="2">
    <citation type="submission" date="2018-11" db="EMBL/GenBank/DDBJ databases">
        <authorList>
            <consortium name="Pathogen Informatics"/>
        </authorList>
    </citation>
    <scope>NUCLEOTIDE SEQUENCE [LARGE SCALE GENOMIC DNA]</scope>
    <source>
        <strain evidence="1 2">Egypt</strain>
    </source>
</reference>
<organism evidence="3">
    <name type="scientific">Echinostoma caproni</name>
    <dbReference type="NCBI Taxonomy" id="27848"/>
    <lineage>
        <taxon>Eukaryota</taxon>
        <taxon>Metazoa</taxon>
        <taxon>Spiralia</taxon>
        <taxon>Lophotrochozoa</taxon>
        <taxon>Platyhelminthes</taxon>
        <taxon>Trematoda</taxon>
        <taxon>Digenea</taxon>
        <taxon>Plagiorchiida</taxon>
        <taxon>Echinostomata</taxon>
        <taxon>Echinostomatoidea</taxon>
        <taxon>Echinostomatidae</taxon>
        <taxon>Echinostoma</taxon>
    </lineage>
</organism>
<evidence type="ECO:0000313" key="3">
    <source>
        <dbReference type="WBParaSite" id="ECPE_0000522201-mRNA-1"/>
    </source>
</evidence>